<protein>
    <recommendedName>
        <fullName evidence="1">HD domain-containing protein</fullName>
    </recommendedName>
</protein>
<proteinExistence type="predicted"/>
<dbReference type="PANTHER" id="PTHR38659">
    <property type="entry name" value="METAL-DEPENDENT PHOSPHOHYDROLASE"/>
    <property type="match status" value="1"/>
</dbReference>
<evidence type="ECO:0000313" key="3">
    <source>
        <dbReference type="Proteomes" id="UP000046155"/>
    </source>
</evidence>
<evidence type="ECO:0000259" key="1">
    <source>
        <dbReference type="PROSITE" id="PS51831"/>
    </source>
</evidence>
<dbReference type="NCBIfam" id="TIGR00277">
    <property type="entry name" value="HDIG"/>
    <property type="match status" value="1"/>
</dbReference>
<dbReference type="PANTHER" id="PTHR38659:SF1">
    <property type="entry name" value="METAL DEPENDENT PHOSPHOHYDROLASE"/>
    <property type="match status" value="1"/>
</dbReference>
<dbReference type="Proteomes" id="UP000046155">
    <property type="component" value="Unassembled WGS sequence"/>
</dbReference>
<dbReference type="InterPro" id="IPR006675">
    <property type="entry name" value="HDIG_dom"/>
</dbReference>
<dbReference type="EMBL" id="CDRZ01000046">
    <property type="protein sequence ID" value="CEO88010.1"/>
    <property type="molecule type" value="Genomic_DNA"/>
</dbReference>
<dbReference type="AlphaFoldDB" id="A0A0B7MD53"/>
<keyword evidence="3" id="KW-1185">Reference proteome</keyword>
<organism evidence="2 3">
    <name type="scientific">Syntrophaceticus schinkii</name>
    <dbReference type="NCBI Taxonomy" id="499207"/>
    <lineage>
        <taxon>Bacteria</taxon>
        <taxon>Bacillati</taxon>
        <taxon>Bacillota</taxon>
        <taxon>Clostridia</taxon>
        <taxon>Thermoanaerobacterales</taxon>
        <taxon>Thermoanaerobacterales Family III. Incertae Sedis</taxon>
        <taxon>Syntrophaceticus</taxon>
    </lineage>
</organism>
<reference evidence="3" key="1">
    <citation type="submission" date="2015-01" db="EMBL/GenBank/DDBJ databases">
        <authorList>
            <person name="Manzoor Shahid"/>
            <person name="Zubair Saima"/>
        </authorList>
    </citation>
    <scope>NUCLEOTIDE SEQUENCE [LARGE SCALE GENOMIC DNA]</scope>
    <source>
        <strain evidence="3">Sp3</strain>
    </source>
</reference>
<dbReference type="SUPFAM" id="SSF109604">
    <property type="entry name" value="HD-domain/PDEase-like"/>
    <property type="match status" value="1"/>
</dbReference>
<dbReference type="PROSITE" id="PS51831">
    <property type="entry name" value="HD"/>
    <property type="match status" value="1"/>
</dbReference>
<accession>A0A0B7MD53</accession>
<sequence>MTREEALKLIKERVHTPELIHHMQATAAIMEGLAARLGQDEEKWYLTGLLHDIDYEETKEDTDRHSLLAAEWLQDLGFDEELVHAVKAHNDHDGMKRTTLLDKALYATDPLSG</sequence>
<dbReference type="InterPro" id="IPR006674">
    <property type="entry name" value="HD_domain"/>
</dbReference>
<gene>
    <name evidence="2" type="ORF">SSCH_140009</name>
</gene>
<name>A0A0B7MD53_9FIRM</name>
<dbReference type="Pfam" id="PF01966">
    <property type="entry name" value="HD"/>
    <property type="match status" value="1"/>
</dbReference>
<evidence type="ECO:0000313" key="2">
    <source>
        <dbReference type="EMBL" id="CEO88010.1"/>
    </source>
</evidence>
<feature type="domain" description="HD" evidence="1">
    <location>
        <begin position="19"/>
        <end position="111"/>
    </location>
</feature>
<dbReference type="Gene3D" id="1.10.3210.10">
    <property type="entry name" value="Hypothetical protein af1432"/>
    <property type="match status" value="1"/>
</dbReference>